<dbReference type="Proteomes" id="UP000239872">
    <property type="component" value="Unassembled WGS sequence"/>
</dbReference>
<dbReference type="AlphaFoldDB" id="A0A2S7SVZ4"/>
<name>A0A2S7SVZ4_9BACT</name>
<gene>
    <name evidence="2" type="ORF">CJD36_014065</name>
</gene>
<sequence length="62" mass="7140">MHVGAENLQPCTNRKKVEESGSFMKFAKMTSNPYPQHNTTKSTKPKLPQKRKNCHIQKQAKK</sequence>
<evidence type="ECO:0000313" key="3">
    <source>
        <dbReference type="Proteomes" id="UP000239872"/>
    </source>
</evidence>
<evidence type="ECO:0000313" key="2">
    <source>
        <dbReference type="EMBL" id="PQJ11089.1"/>
    </source>
</evidence>
<feature type="compositionally biased region" description="Basic residues" evidence="1">
    <location>
        <begin position="43"/>
        <end position="62"/>
    </location>
</feature>
<evidence type="ECO:0000256" key="1">
    <source>
        <dbReference type="SAM" id="MobiDB-lite"/>
    </source>
</evidence>
<protein>
    <submittedName>
        <fullName evidence="2">Uncharacterized protein</fullName>
    </submittedName>
</protein>
<feature type="compositionally biased region" description="Polar residues" evidence="1">
    <location>
        <begin position="29"/>
        <end position="42"/>
    </location>
</feature>
<dbReference type="EMBL" id="PPSL01000003">
    <property type="protein sequence ID" value="PQJ11089.1"/>
    <property type="molecule type" value="Genomic_DNA"/>
</dbReference>
<feature type="region of interest" description="Disordered" evidence="1">
    <location>
        <begin position="28"/>
        <end position="62"/>
    </location>
</feature>
<proteinExistence type="predicted"/>
<reference evidence="2 3" key="1">
    <citation type="submission" date="2018-01" db="EMBL/GenBank/DDBJ databases">
        <title>A novel member of the phylum Bacteroidetes isolated from glacier ice.</title>
        <authorList>
            <person name="Liu Q."/>
            <person name="Xin Y.-H."/>
        </authorList>
    </citation>
    <scope>NUCLEOTIDE SEQUENCE [LARGE SCALE GENOMIC DNA]</scope>
    <source>
        <strain evidence="2 3">RB1R16</strain>
    </source>
</reference>
<keyword evidence="3" id="KW-1185">Reference proteome</keyword>
<comment type="caution">
    <text evidence="2">The sequence shown here is derived from an EMBL/GenBank/DDBJ whole genome shotgun (WGS) entry which is preliminary data.</text>
</comment>
<accession>A0A2S7SVZ4</accession>
<organism evidence="2 3">
    <name type="scientific">Flavipsychrobacter stenotrophus</name>
    <dbReference type="NCBI Taxonomy" id="2077091"/>
    <lineage>
        <taxon>Bacteria</taxon>
        <taxon>Pseudomonadati</taxon>
        <taxon>Bacteroidota</taxon>
        <taxon>Chitinophagia</taxon>
        <taxon>Chitinophagales</taxon>
        <taxon>Chitinophagaceae</taxon>
        <taxon>Flavipsychrobacter</taxon>
    </lineage>
</organism>